<dbReference type="InterPro" id="IPR002563">
    <property type="entry name" value="Flavin_Rdtase-like_dom"/>
</dbReference>
<dbReference type="EMBL" id="JAOZYC010000189">
    <property type="protein sequence ID" value="MEB8343333.1"/>
    <property type="molecule type" value="Genomic_DNA"/>
</dbReference>
<keyword evidence="2" id="KW-0560">Oxidoreductase</keyword>
<comment type="caution">
    <text evidence="4">The sequence shown here is derived from an EMBL/GenBank/DDBJ whole genome shotgun (WGS) entry which is preliminary data.</text>
</comment>
<protein>
    <submittedName>
        <fullName evidence="4">Flavin reductase family protein</fullName>
    </submittedName>
</protein>
<dbReference type="PANTHER" id="PTHR30466:SF11">
    <property type="entry name" value="FLAVIN-DEPENDENT MONOOXYGENASE, REDUCTASE SUBUNIT HSAB"/>
    <property type="match status" value="1"/>
</dbReference>
<feature type="domain" description="Flavin reductase like" evidence="3">
    <location>
        <begin position="19"/>
        <end position="165"/>
    </location>
</feature>
<evidence type="ECO:0000256" key="1">
    <source>
        <dbReference type="ARBA" id="ARBA00008898"/>
    </source>
</evidence>
<dbReference type="InterPro" id="IPR050268">
    <property type="entry name" value="NADH-dep_flavin_reductase"/>
</dbReference>
<evidence type="ECO:0000256" key="2">
    <source>
        <dbReference type="ARBA" id="ARBA00023002"/>
    </source>
</evidence>
<accession>A0ABU6FIP7</accession>
<dbReference type="SUPFAM" id="SSF50475">
    <property type="entry name" value="FMN-binding split barrel"/>
    <property type="match status" value="1"/>
</dbReference>
<dbReference type="Proteomes" id="UP001354931">
    <property type="component" value="Unassembled WGS sequence"/>
</dbReference>
<comment type="similarity">
    <text evidence="1">Belongs to the non-flavoprotein flavin reductase family.</text>
</comment>
<reference evidence="4 5" key="1">
    <citation type="submission" date="2022-10" db="EMBL/GenBank/DDBJ databases">
        <authorList>
            <person name="Xie J."/>
            <person name="Shen N."/>
        </authorList>
    </citation>
    <scope>NUCLEOTIDE SEQUENCE [LARGE SCALE GENOMIC DNA]</scope>
    <source>
        <strain evidence="4 5">YIM65594</strain>
    </source>
</reference>
<name>A0ABU6FIP7_9ACTN</name>
<dbReference type="PANTHER" id="PTHR30466">
    <property type="entry name" value="FLAVIN REDUCTASE"/>
    <property type="match status" value="1"/>
</dbReference>
<evidence type="ECO:0000313" key="4">
    <source>
        <dbReference type="EMBL" id="MEB8343333.1"/>
    </source>
</evidence>
<evidence type="ECO:0000259" key="3">
    <source>
        <dbReference type="SMART" id="SM00903"/>
    </source>
</evidence>
<dbReference type="InterPro" id="IPR012349">
    <property type="entry name" value="Split_barrel_FMN-bd"/>
</dbReference>
<dbReference type="SMART" id="SM00903">
    <property type="entry name" value="Flavin_Reduct"/>
    <property type="match status" value="1"/>
</dbReference>
<dbReference type="Pfam" id="PF01613">
    <property type="entry name" value="Flavin_Reduct"/>
    <property type="match status" value="1"/>
</dbReference>
<gene>
    <name evidence="4" type="ORF">OKJ99_38160</name>
</gene>
<proteinExistence type="inferred from homology"/>
<organism evidence="4 5">
    <name type="scientific">Streptomyces endophyticus</name>
    <dbReference type="NCBI Taxonomy" id="714166"/>
    <lineage>
        <taxon>Bacteria</taxon>
        <taxon>Bacillati</taxon>
        <taxon>Actinomycetota</taxon>
        <taxon>Actinomycetes</taxon>
        <taxon>Kitasatosporales</taxon>
        <taxon>Streptomycetaceae</taxon>
        <taxon>Streptomyces</taxon>
    </lineage>
</organism>
<dbReference type="Gene3D" id="2.30.110.10">
    <property type="entry name" value="Electron Transport, Fmn-binding Protein, Chain A"/>
    <property type="match status" value="1"/>
</dbReference>
<keyword evidence="5" id="KW-1185">Reference proteome</keyword>
<dbReference type="RefSeq" id="WP_326023005.1">
    <property type="nucleotide sequence ID" value="NZ_JAOZYC010000189.1"/>
</dbReference>
<evidence type="ECO:0000313" key="5">
    <source>
        <dbReference type="Proteomes" id="UP001354931"/>
    </source>
</evidence>
<sequence length="182" mass="19675">MERLSTLDAIDPGEYRDTLSRFASGVTVVAGLDEADAPAGLACQSFTSLSLDPPLVLVCVARTSTSWARIAPARRFGISVLAEDQRALCRTLGSRGPDKFADLDWHTGRDHGSVLIDGALAHLECELERTVDGGDHDIVIGRVTTLTTPRADGRPLLFFRSAFGTGRFGTDQETVDLFAQWL</sequence>